<sequence length="37" mass="4432">MNKFRYKTTNLEQYNHTLINRGSIMLCIGTESIQLWN</sequence>
<evidence type="ECO:0000313" key="2">
    <source>
        <dbReference type="Proteomes" id="UP000218160"/>
    </source>
</evidence>
<proteinExistence type="predicted"/>
<protein>
    <recommendedName>
        <fullName evidence="3">Mobile element protein</fullName>
    </recommendedName>
</protein>
<gene>
    <name evidence="1" type="ORF">BTN50_0221</name>
</gene>
<dbReference type="Proteomes" id="UP000218160">
    <property type="component" value="Chromosome 1"/>
</dbReference>
<dbReference type="EMBL" id="CP020660">
    <property type="protein sequence ID" value="ATF08761.1"/>
    <property type="molecule type" value="Genomic_DNA"/>
</dbReference>
<evidence type="ECO:0008006" key="3">
    <source>
        <dbReference type="Google" id="ProtNLM"/>
    </source>
</evidence>
<organism evidence="1 2">
    <name type="scientific">Candidatus Enterovibrio altilux</name>
    <dbReference type="NCBI Taxonomy" id="1927128"/>
    <lineage>
        <taxon>Bacteria</taxon>
        <taxon>Pseudomonadati</taxon>
        <taxon>Pseudomonadota</taxon>
        <taxon>Gammaproteobacteria</taxon>
        <taxon>Vibrionales</taxon>
        <taxon>Vibrionaceae</taxon>
        <taxon>Enterovibrio</taxon>
    </lineage>
</organism>
<keyword evidence="2" id="KW-1185">Reference proteome</keyword>
<dbReference type="KEGG" id="elux:BTN50_0221"/>
<reference evidence="2" key="1">
    <citation type="submission" date="2017-04" db="EMBL/GenBank/DDBJ databases">
        <title>Genome evolution of the luminous symbionts of deep sea anglerfish.</title>
        <authorList>
            <person name="Hendry T.A."/>
        </authorList>
    </citation>
    <scope>NUCLEOTIDE SEQUENCE [LARGE SCALE GENOMIC DNA]</scope>
</reference>
<name>A0A291B6Y3_9GAMM</name>
<accession>A0A291B6Y3</accession>
<dbReference type="AlphaFoldDB" id="A0A291B6Y3"/>
<evidence type="ECO:0000313" key="1">
    <source>
        <dbReference type="EMBL" id="ATF08761.1"/>
    </source>
</evidence>